<dbReference type="InterPro" id="IPR050095">
    <property type="entry name" value="ECF_ABC_transporter_ATP-bd"/>
</dbReference>
<dbReference type="PROSITE" id="PS00211">
    <property type="entry name" value="ABC_TRANSPORTER_1"/>
    <property type="match status" value="1"/>
</dbReference>
<evidence type="ECO:0000259" key="5">
    <source>
        <dbReference type="PROSITE" id="PS50893"/>
    </source>
</evidence>
<dbReference type="EMBL" id="CAJNJA010061808">
    <property type="protein sequence ID" value="CAE7874684.1"/>
    <property type="molecule type" value="Genomic_DNA"/>
</dbReference>
<dbReference type="PANTHER" id="PTHR43553">
    <property type="entry name" value="HEAVY METAL TRANSPORTER"/>
    <property type="match status" value="1"/>
</dbReference>
<feature type="region of interest" description="Disordered" evidence="4">
    <location>
        <begin position="634"/>
        <end position="674"/>
    </location>
</feature>
<dbReference type="InterPro" id="IPR003593">
    <property type="entry name" value="AAA+_ATPase"/>
</dbReference>
<dbReference type="GO" id="GO:0043190">
    <property type="term" value="C:ATP-binding cassette (ABC) transporter complex"/>
    <property type="evidence" value="ECO:0007669"/>
    <property type="project" value="TreeGrafter"/>
</dbReference>
<feature type="non-terminal residue" evidence="6">
    <location>
        <position position="912"/>
    </location>
</feature>
<comment type="caution">
    <text evidence="6">The sequence shown here is derived from an EMBL/GenBank/DDBJ whole genome shotgun (WGS) entry which is preliminary data.</text>
</comment>
<dbReference type="InterPro" id="IPR003439">
    <property type="entry name" value="ABC_transporter-like_ATP-bd"/>
</dbReference>
<feature type="compositionally biased region" description="Acidic residues" evidence="4">
    <location>
        <begin position="647"/>
        <end position="670"/>
    </location>
</feature>
<evidence type="ECO:0000313" key="7">
    <source>
        <dbReference type="Proteomes" id="UP000601435"/>
    </source>
</evidence>
<keyword evidence="1" id="KW-0813">Transport</keyword>
<dbReference type="OrthoDB" id="422576at2759"/>
<gene>
    <name evidence="6" type="primary">modF</name>
    <name evidence="6" type="ORF">SNEC2469_LOCUS28439</name>
</gene>
<accession>A0A813AQ32</accession>
<evidence type="ECO:0000256" key="4">
    <source>
        <dbReference type="SAM" id="MobiDB-lite"/>
    </source>
</evidence>
<keyword evidence="3" id="KW-0067">ATP-binding</keyword>
<dbReference type="AlphaFoldDB" id="A0A813AQ32"/>
<dbReference type="GO" id="GO:0005524">
    <property type="term" value="F:ATP binding"/>
    <property type="evidence" value="ECO:0007669"/>
    <property type="project" value="UniProtKB-KW"/>
</dbReference>
<evidence type="ECO:0000313" key="6">
    <source>
        <dbReference type="EMBL" id="CAE7874684.1"/>
    </source>
</evidence>
<evidence type="ECO:0000256" key="1">
    <source>
        <dbReference type="ARBA" id="ARBA00022448"/>
    </source>
</evidence>
<dbReference type="SMART" id="SM00382">
    <property type="entry name" value="AAA"/>
    <property type="match status" value="1"/>
</dbReference>
<dbReference type="PANTHER" id="PTHR43553:SF3">
    <property type="entry name" value="ABC TRANSPORTER ATP-BINDING PROTEIN MODF"/>
    <property type="match status" value="1"/>
</dbReference>
<name>A0A813AQ32_9DINO</name>
<dbReference type="Gene3D" id="3.40.50.300">
    <property type="entry name" value="P-loop containing nucleotide triphosphate hydrolases"/>
    <property type="match status" value="2"/>
</dbReference>
<dbReference type="GO" id="GO:0016887">
    <property type="term" value="F:ATP hydrolysis activity"/>
    <property type="evidence" value="ECO:0007669"/>
    <property type="project" value="InterPro"/>
</dbReference>
<dbReference type="Proteomes" id="UP000601435">
    <property type="component" value="Unassembled WGS sequence"/>
</dbReference>
<evidence type="ECO:0000256" key="3">
    <source>
        <dbReference type="ARBA" id="ARBA00022840"/>
    </source>
</evidence>
<dbReference type="PROSITE" id="PS50893">
    <property type="entry name" value="ABC_TRANSPORTER_2"/>
    <property type="match status" value="1"/>
</dbReference>
<keyword evidence="2" id="KW-0547">Nucleotide-binding</keyword>
<dbReference type="InterPro" id="IPR017871">
    <property type="entry name" value="ABC_transporter-like_CS"/>
</dbReference>
<organism evidence="6 7">
    <name type="scientific">Symbiodinium necroappetens</name>
    <dbReference type="NCBI Taxonomy" id="1628268"/>
    <lineage>
        <taxon>Eukaryota</taxon>
        <taxon>Sar</taxon>
        <taxon>Alveolata</taxon>
        <taxon>Dinophyceae</taxon>
        <taxon>Suessiales</taxon>
        <taxon>Symbiodiniaceae</taxon>
        <taxon>Symbiodinium</taxon>
    </lineage>
</organism>
<dbReference type="Pfam" id="PF00005">
    <property type="entry name" value="ABC_tran"/>
    <property type="match status" value="1"/>
</dbReference>
<protein>
    <submittedName>
        <fullName evidence="6">ModF protein</fullName>
    </submittedName>
</protein>
<dbReference type="InterPro" id="IPR027417">
    <property type="entry name" value="P-loop_NTPase"/>
</dbReference>
<reference evidence="6" key="1">
    <citation type="submission" date="2021-02" db="EMBL/GenBank/DDBJ databases">
        <authorList>
            <person name="Dougan E. K."/>
            <person name="Rhodes N."/>
            <person name="Thang M."/>
            <person name="Chan C."/>
        </authorList>
    </citation>
    <scope>NUCLEOTIDE SEQUENCE</scope>
</reference>
<sequence>MACTGALLARRAPWIATRRCLRRIPVKWRLENRAWASGPPSATLRRQHFEVGGATLIEGLDLTVQSGERWALVGHVSFDLQTKMLQDERRDFEESRYETRHLRATVASYLFPDCYPADPDYDPATWGYRPPRTRVSPLPAPYDASSSHPLLGELEAASTRGEAARLLKLFGLFELRHRPLFALSTGEGRKLLLVDALLQQSSLLVLDEAFDGLDKDSRAELQRVLEAVFEDKSKTLMTRKHWIFHGFTALMKRFANCCQVMIAHRVEDLTPVPTHALLLGQGPKGTACSAADFNWSGVLWSQLGDLRSSQGGQDSCGVIGIRLQPAILQTSHSRGSVAAQYFAGRYGPIFVFKKLNWTVRQSEKWIVVGGNGTGKTTLVDLITGENVQGYQQDIHLFGRQKGSGESVWEIKKQLGVISSELHMEYMIFSDPRFDRKVTAWEVVCSGLFDSIGLYVEPTSVQRTAVLEWIDKLGLQELVISPSCDKALAALAPFSSSPMFFDLSHGQQKLVLLCRAMVKEPRLLLLDEPTHGLSGSNRAKFLSLLQRLAQSSDVAIILVTHREDEIRSLGFPNVLRLRRDQEGQEDSSSAQHLLWRHCDSCTELVPPSKLFPVLRGSLRCAAELEAMGAKCSEMMTGTPSQVKPSEALLEEDEDDGEDEEAEEEEDEEDEEASVKADAEKALKGGLMRGKTAAFEEAIEHATSVGIDETMIAHAEKKLQQHKVQREREVFIEELPKFLGSEDADDEAKCEEQIEVGKKHGVPESHLQQLRQRIEFIKLGRDLEEEELTKAQEMTTESTRRFVTSCFAGRSLMHIDPKGKKVKVLCKLDPAMRKLRIEEEAGAEVCSAELVKVQACAGPLAELGESSPLTSLSDEEQDRSIALRAGGEGPWLFLECGTQPRRTELGRRVSMNSV</sequence>
<dbReference type="SUPFAM" id="SSF52540">
    <property type="entry name" value="P-loop containing nucleoside triphosphate hydrolases"/>
    <property type="match status" value="2"/>
</dbReference>
<evidence type="ECO:0000256" key="2">
    <source>
        <dbReference type="ARBA" id="ARBA00022741"/>
    </source>
</evidence>
<proteinExistence type="predicted"/>
<dbReference type="GO" id="GO:0042626">
    <property type="term" value="F:ATPase-coupled transmembrane transporter activity"/>
    <property type="evidence" value="ECO:0007669"/>
    <property type="project" value="TreeGrafter"/>
</dbReference>
<keyword evidence="7" id="KW-1185">Reference proteome</keyword>
<feature type="domain" description="ABC transporter" evidence="5">
    <location>
        <begin position="337"/>
        <end position="604"/>
    </location>
</feature>